<protein>
    <submittedName>
        <fullName evidence="1">Uncharacterized protein</fullName>
    </submittedName>
</protein>
<dbReference type="AlphaFoldDB" id="A0A6B2LZZ1"/>
<evidence type="ECO:0000313" key="1">
    <source>
        <dbReference type="EMBL" id="NDV61722.1"/>
    </source>
</evidence>
<accession>A0A6B2LZZ1</accession>
<gene>
    <name evidence="1" type="ORF">G0Q06_04600</name>
</gene>
<organism evidence="1 2">
    <name type="scientific">Oceanipulchritudo coccoides</name>
    <dbReference type="NCBI Taxonomy" id="2706888"/>
    <lineage>
        <taxon>Bacteria</taxon>
        <taxon>Pseudomonadati</taxon>
        <taxon>Verrucomicrobiota</taxon>
        <taxon>Opitutia</taxon>
        <taxon>Puniceicoccales</taxon>
        <taxon>Oceanipulchritudinaceae</taxon>
        <taxon>Oceanipulchritudo</taxon>
    </lineage>
</organism>
<reference evidence="1 2" key="1">
    <citation type="submission" date="2020-02" db="EMBL/GenBank/DDBJ databases">
        <title>Albibacoteraceae fam. nov., the first described family within the subdivision 4 Verrucomicrobia.</title>
        <authorList>
            <person name="Xi F."/>
        </authorList>
    </citation>
    <scope>NUCLEOTIDE SEQUENCE [LARGE SCALE GENOMIC DNA]</scope>
    <source>
        <strain evidence="1 2">CK1056</strain>
    </source>
</reference>
<comment type="caution">
    <text evidence="1">The sequence shown here is derived from an EMBL/GenBank/DDBJ whole genome shotgun (WGS) entry which is preliminary data.</text>
</comment>
<dbReference type="EMBL" id="JAAGNX010000001">
    <property type="protein sequence ID" value="NDV61722.1"/>
    <property type="molecule type" value="Genomic_DNA"/>
</dbReference>
<dbReference type="RefSeq" id="WP_163962908.1">
    <property type="nucleotide sequence ID" value="NZ_JAAGNX010000001.1"/>
</dbReference>
<sequence length="565" mass="65585">MKEPLIIDMVHHNPGEKPFETAYTDPFHLKSLGFNGQCLKHINTIIRFDGLKGAIAPSEEEIEWLDKMTAQISKEIEKAKEAGLRVYYHIDLFILPKRIIDSFHEELIDPKTGKISVSSPKVLDLHQHLFEEMFERFPGVDGLIVRVGENYLFDTPFHAGNSAVTYEGETYSEQEIDGFVTLIRFLREHVCEKHNRMLIYRTWDIQNNRFHSNPEFYLKVTDRISPHENLIFSIKHTHIDFHRYARWNPCLGIGKHPQIVEVQCQREYEGKGAYPNFSSAGVIDGFPEVDQKPCLRSFVQDEHFAGVYNWSRGGGWYGPYVDKSNEFWVDLNVRYITSFLKNSHKNESSLFEEVTRDGLNLQIGDQHILYRLSTLSLDAVLKGKFCAVWDTRPGSEFDKFPTNQWMRDDVLGGWDLLEPIFAYLYEHNLGETAIQEKMRSVTTWKQIVDISCDLDLTHDNNMKKVIQSSCQYGLRLFSYIAHAWQALYLDYSLRQGSQIPLKQLENCLRETNLKWNDYCQLSADYPCCATLYRSHGWHWPGSTPPPGLGEAISDIYNKICRTMVK</sequence>
<name>A0A6B2LZZ1_9BACT</name>
<keyword evidence="2" id="KW-1185">Reference proteome</keyword>
<dbReference type="InterPro" id="IPR017853">
    <property type="entry name" value="GH"/>
</dbReference>
<evidence type="ECO:0000313" key="2">
    <source>
        <dbReference type="Proteomes" id="UP000478417"/>
    </source>
</evidence>
<dbReference type="Proteomes" id="UP000478417">
    <property type="component" value="Unassembled WGS sequence"/>
</dbReference>
<dbReference type="SUPFAM" id="SSF51445">
    <property type="entry name" value="(Trans)glycosidases"/>
    <property type="match status" value="1"/>
</dbReference>
<proteinExistence type="predicted"/>